<feature type="transmembrane region" description="Helical" evidence="2">
    <location>
        <begin position="61"/>
        <end position="80"/>
    </location>
</feature>
<accession>A0AAW6T2X8</accession>
<keyword evidence="2" id="KW-0812">Transmembrane</keyword>
<dbReference type="Pfam" id="PF11992">
    <property type="entry name" value="TgpA_N"/>
    <property type="match status" value="1"/>
</dbReference>
<feature type="transmembrane region" description="Helical" evidence="2">
    <location>
        <begin position="117"/>
        <end position="138"/>
    </location>
</feature>
<dbReference type="SUPFAM" id="SSF54001">
    <property type="entry name" value="Cysteine proteinases"/>
    <property type="match status" value="1"/>
</dbReference>
<dbReference type="AlphaFoldDB" id="A0AAW6T2X8"/>
<dbReference type="SMART" id="SM00460">
    <property type="entry name" value="TGc"/>
    <property type="match status" value="1"/>
</dbReference>
<keyword evidence="2" id="KW-0472">Membrane</keyword>
<comment type="caution">
    <text evidence="4">The sequence shown here is derived from an EMBL/GenBank/DDBJ whole genome shotgun (WGS) entry which is preliminary data.</text>
</comment>
<evidence type="ECO:0000256" key="2">
    <source>
        <dbReference type="SAM" id="Phobius"/>
    </source>
</evidence>
<dbReference type="InterPro" id="IPR025403">
    <property type="entry name" value="TgpA-like_C"/>
</dbReference>
<protein>
    <submittedName>
        <fullName evidence="4">DUF3488 and transglutaminase-like domain-containing protein</fullName>
    </submittedName>
</protein>
<feature type="transmembrane region" description="Helical" evidence="2">
    <location>
        <begin position="201"/>
        <end position="224"/>
    </location>
</feature>
<proteinExistence type="predicted"/>
<keyword evidence="5" id="KW-1185">Reference proteome</keyword>
<name>A0AAW6T2X8_9MICO</name>
<dbReference type="InterPro" id="IPR021878">
    <property type="entry name" value="TgpA_N"/>
</dbReference>
<feature type="transmembrane region" description="Helical" evidence="2">
    <location>
        <begin position="593"/>
        <end position="616"/>
    </location>
</feature>
<feature type="transmembrane region" description="Helical" evidence="2">
    <location>
        <begin position="150"/>
        <end position="169"/>
    </location>
</feature>
<dbReference type="EMBL" id="JASATX010000001">
    <property type="protein sequence ID" value="MDI2097674.1"/>
    <property type="molecule type" value="Genomic_DNA"/>
</dbReference>
<dbReference type="InterPro" id="IPR052901">
    <property type="entry name" value="Bact_TGase-like"/>
</dbReference>
<organism evidence="4 5">
    <name type="scientific">Ruicaihuangia caeni</name>
    <dbReference type="NCBI Taxonomy" id="3042517"/>
    <lineage>
        <taxon>Bacteria</taxon>
        <taxon>Bacillati</taxon>
        <taxon>Actinomycetota</taxon>
        <taxon>Actinomycetes</taxon>
        <taxon>Micrococcales</taxon>
        <taxon>Microbacteriaceae</taxon>
        <taxon>Ruicaihuangia</taxon>
    </lineage>
</organism>
<feature type="compositionally biased region" description="Low complexity" evidence="1">
    <location>
        <begin position="732"/>
        <end position="750"/>
    </location>
</feature>
<dbReference type="PANTHER" id="PTHR42736">
    <property type="entry name" value="PROTEIN-GLUTAMINE GAMMA-GLUTAMYLTRANSFERASE"/>
    <property type="match status" value="1"/>
</dbReference>
<evidence type="ECO:0000313" key="5">
    <source>
        <dbReference type="Proteomes" id="UP001321506"/>
    </source>
</evidence>
<sequence length="750" mass="78602">MAAVFGLFPVLQPSAWVPQSLLVVVATTAAAVLVRARFGAAPAAPAVTERGSGLTAVRLRGLRAAAPTLAAVAVLVAINVPLHAPDTAIAGIVPTPATVDRFVDLAVEGQLSIASQAIPAVASPGIALLLTLGLGLVAISIDVLGGALRLPAATAIPLLAVLGIPGVVVTGTTSWLAFMVASGCWLLALWLHSARARARQALTIGAVVLAGTLVIGPSLMGFALPRSNGTGFNGLQVGVNPLIDLGTDLRRDVEITALDYTTTLETGTYLRMATLDRIEGHEWVPAGVIIDSSNTVDAIPEPPGTGADVVTEQVTTTIRIGSVVARWLPLPYAPRKVDGLIGRWYWEERGHAVRGADTFIRGQEYTVVSDWVRPTAAQLRAAGNSVPRSVRAYLELDRARLPENIVDETMRITSGLTSAYERAEALQAHFRSGGFVYSEEAPVDRDYDGSGLDVISRFLEEKSGYCVHFSSAMAVMARVAGIPARIAVGFLPGTAEYDPTIGDERYTVLSSELHAWPELYFDGVGWVAFEPTPGRGVAPDFEAPVVDDPSTPDVDESRPQPPDAAVPGGPSASPTLDPRDENVTEAADLSDDVTGVVLTGAVFAVILALACAPGVVRGVLRRRRLRSADPVTLWHEICATAEDAGIAPRVVETPRAYCARLVEHGGAPASATYALLEAAERRWFGRHVAPAAHVDELQGAARAVVSGIRESLRPGRRVLAMIAPLSVLRGRSGASVAPPSSVSMSTGGGD</sequence>
<feature type="domain" description="Transglutaminase-like" evidence="3">
    <location>
        <begin position="458"/>
        <end position="533"/>
    </location>
</feature>
<feature type="transmembrane region" description="Helical" evidence="2">
    <location>
        <begin position="175"/>
        <end position="194"/>
    </location>
</feature>
<evidence type="ECO:0000259" key="3">
    <source>
        <dbReference type="SMART" id="SM00460"/>
    </source>
</evidence>
<reference evidence="4 5" key="1">
    <citation type="submission" date="2023-04" db="EMBL/GenBank/DDBJ databases">
        <title>Klugiella caeni sp. nov. isolated from the sludge of biochemical tank.</title>
        <authorList>
            <person name="Geng K."/>
        </authorList>
    </citation>
    <scope>NUCLEOTIDE SEQUENCE [LARGE SCALE GENOMIC DNA]</scope>
    <source>
        <strain evidence="4 5">YN-L-19</strain>
    </source>
</reference>
<gene>
    <name evidence="4" type="ORF">QF206_01655</name>
</gene>
<evidence type="ECO:0000313" key="4">
    <source>
        <dbReference type="EMBL" id="MDI2097674.1"/>
    </source>
</evidence>
<feature type="region of interest" description="Disordered" evidence="1">
    <location>
        <begin position="538"/>
        <end position="586"/>
    </location>
</feature>
<dbReference type="InterPro" id="IPR038765">
    <property type="entry name" value="Papain-like_cys_pep_sf"/>
</dbReference>
<dbReference type="Gene3D" id="3.10.620.30">
    <property type="match status" value="1"/>
</dbReference>
<dbReference type="Proteomes" id="UP001321506">
    <property type="component" value="Unassembled WGS sequence"/>
</dbReference>
<dbReference type="RefSeq" id="WP_281487458.1">
    <property type="nucleotide sequence ID" value="NZ_JASATX010000001.1"/>
</dbReference>
<keyword evidence="2" id="KW-1133">Transmembrane helix</keyword>
<feature type="transmembrane region" description="Helical" evidence="2">
    <location>
        <begin position="20"/>
        <end position="40"/>
    </location>
</feature>
<dbReference type="InterPro" id="IPR002931">
    <property type="entry name" value="Transglutaminase-like"/>
</dbReference>
<dbReference type="Pfam" id="PF13559">
    <property type="entry name" value="DUF4129"/>
    <property type="match status" value="1"/>
</dbReference>
<evidence type="ECO:0000256" key="1">
    <source>
        <dbReference type="SAM" id="MobiDB-lite"/>
    </source>
</evidence>
<dbReference type="PANTHER" id="PTHR42736:SF1">
    <property type="entry name" value="PROTEIN-GLUTAMINE GAMMA-GLUTAMYLTRANSFERASE"/>
    <property type="match status" value="1"/>
</dbReference>
<feature type="region of interest" description="Disordered" evidence="1">
    <location>
        <begin position="731"/>
        <end position="750"/>
    </location>
</feature>
<dbReference type="Pfam" id="PF01841">
    <property type="entry name" value="Transglut_core"/>
    <property type="match status" value="1"/>
</dbReference>